<dbReference type="EMBL" id="LR796945">
    <property type="protein sequence ID" value="CAB4177163.1"/>
    <property type="molecule type" value="Genomic_DNA"/>
</dbReference>
<evidence type="ECO:0000313" key="2">
    <source>
        <dbReference type="EMBL" id="CAB4177163.1"/>
    </source>
</evidence>
<dbReference type="EMBL" id="LR798378">
    <property type="protein sequence ID" value="CAB5227799.1"/>
    <property type="molecule type" value="Genomic_DNA"/>
</dbReference>
<evidence type="ECO:0000313" key="4">
    <source>
        <dbReference type="EMBL" id="CAB4190874.1"/>
    </source>
</evidence>
<dbReference type="EMBL" id="LR796860">
    <property type="protein sequence ID" value="CAB4170834.1"/>
    <property type="molecule type" value="Genomic_DNA"/>
</dbReference>
<organism evidence="4">
    <name type="scientific">uncultured Caudovirales phage</name>
    <dbReference type="NCBI Taxonomy" id="2100421"/>
    <lineage>
        <taxon>Viruses</taxon>
        <taxon>Duplodnaviria</taxon>
        <taxon>Heunggongvirae</taxon>
        <taxon>Uroviricota</taxon>
        <taxon>Caudoviricetes</taxon>
        <taxon>Peduoviridae</taxon>
        <taxon>Maltschvirus</taxon>
        <taxon>Maltschvirus maltsch</taxon>
    </lineage>
</organism>
<gene>
    <name evidence="3" type="ORF">UFOVP1065_12</name>
    <name evidence="4" type="ORF">UFOVP1198_214</name>
    <name evidence="5" type="ORF">UFOVP1418_206</name>
    <name evidence="7" type="ORF">UFOVP1524_177</name>
    <name evidence="6" type="ORF">UFOVP1651_177</name>
    <name evidence="1" type="ORF">UFOVP908_155</name>
    <name evidence="2" type="ORF">UFOVP990_214</name>
</gene>
<reference evidence="4" key="1">
    <citation type="submission" date="2020-05" db="EMBL/GenBank/DDBJ databases">
        <authorList>
            <person name="Chiriac C."/>
            <person name="Salcher M."/>
            <person name="Ghai R."/>
            <person name="Kavagutti S V."/>
        </authorList>
    </citation>
    <scope>NUCLEOTIDE SEQUENCE</scope>
</reference>
<protein>
    <submittedName>
        <fullName evidence="4">Uncharacterized protein</fullName>
    </submittedName>
</protein>
<dbReference type="EMBL" id="LR797157">
    <property type="protein sequence ID" value="CAB4190874.1"/>
    <property type="molecule type" value="Genomic_DNA"/>
</dbReference>
<evidence type="ECO:0000313" key="6">
    <source>
        <dbReference type="EMBL" id="CAB4222812.1"/>
    </source>
</evidence>
<evidence type="ECO:0000313" key="3">
    <source>
        <dbReference type="EMBL" id="CAB4181172.1"/>
    </source>
</evidence>
<dbReference type="EMBL" id="LR797021">
    <property type="protein sequence ID" value="CAB4181172.1"/>
    <property type="molecule type" value="Genomic_DNA"/>
</dbReference>
<dbReference type="EMBL" id="LR797369">
    <property type="protein sequence ID" value="CAB4211225.1"/>
    <property type="molecule type" value="Genomic_DNA"/>
</dbReference>
<evidence type="ECO:0000313" key="1">
    <source>
        <dbReference type="EMBL" id="CAB4170834.1"/>
    </source>
</evidence>
<accession>A0A6J5RGN7</accession>
<name>A0A6J5RGN7_9CAUD</name>
<evidence type="ECO:0000313" key="7">
    <source>
        <dbReference type="EMBL" id="CAB5227799.1"/>
    </source>
</evidence>
<proteinExistence type="predicted"/>
<evidence type="ECO:0000313" key="5">
    <source>
        <dbReference type="EMBL" id="CAB4211225.1"/>
    </source>
</evidence>
<dbReference type="EMBL" id="LR797518">
    <property type="protein sequence ID" value="CAB4222812.1"/>
    <property type="molecule type" value="Genomic_DNA"/>
</dbReference>
<sequence>MPVTIKTGVGGGSVTLDSGTGVLDTTLTLPNINGTVLYSDANGTSNIANITATTLTVSGNVTGNLTIAGTMTAANINVTGTLVMSSSFKRNRVINGNMLIDQRNAGASANAADSTYFLDRWKTYKSGAGTFTIQQSNTAPAGFTKSTLLTVTASSTPGAGDYYAYLQMIEGYNIADFAWGTASAQSVTVSGQIRSSVTGTYSVFLINGGTNRSYIDTVTISAANTFTPFSINVVGDTTGTWATDNSNGLFLSFDLGSGSTRTTSSGSWQAGLYQHATGSTNWIANSGATFYITGVQLEVGTKATPYEMQIYSDQLAQCQRYYTVGTAYYDGYGIAPSGATGSLNLFPVPMRTAPTLAFGTFTNLALLQAGGTRSPIYSYQFMRYANFNVTGSGAAYEQWTAQAEL</sequence>